<feature type="region of interest" description="Disordered" evidence="1">
    <location>
        <begin position="202"/>
        <end position="244"/>
    </location>
</feature>
<feature type="domain" description="BRCT" evidence="2">
    <location>
        <begin position="390"/>
        <end position="478"/>
    </location>
</feature>
<dbReference type="Proteomes" id="UP000663852">
    <property type="component" value="Unassembled WGS sequence"/>
</dbReference>
<dbReference type="GO" id="GO:0006302">
    <property type="term" value="P:double-strand break repair"/>
    <property type="evidence" value="ECO:0007669"/>
    <property type="project" value="TreeGrafter"/>
</dbReference>
<dbReference type="Pfam" id="PF16589">
    <property type="entry name" value="BRCT_2"/>
    <property type="match status" value="1"/>
</dbReference>
<dbReference type="Gene3D" id="3.40.50.10190">
    <property type="entry name" value="BRCT domain"/>
    <property type="match status" value="6"/>
</dbReference>
<dbReference type="InterPro" id="IPR001357">
    <property type="entry name" value="BRCT_dom"/>
</dbReference>
<accession>A0A814UA96</accession>
<dbReference type="GO" id="GO:1990683">
    <property type="term" value="P:DNA double-strand break attachment to nuclear envelope"/>
    <property type="evidence" value="ECO:0007669"/>
    <property type="project" value="TreeGrafter"/>
</dbReference>
<dbReference type="CDD" id="cd17711">
    <property type="entry name" value="BRCT_PAXIP1_rpt3"/>
    <property type="match status" value="1"/>
</dbReference>
<evidence type="ECO:0000256" key="1">
    <source>
        <dbReference type="SAM" id="MobiDB-lite"/>
    </source>
</evidence>
<feature type="domain" description="BRCT" evidence="2">
    <location>
        <begin position="671"/>
        <end position="752"/>
    </location>
</feature>
<feature type="region of interest" description="Disordered" evidence="1">
    <location>
        <begin position="257"/>
        <end position="343"/>
    </location>
</feature>
<protein>
    <recommendedName>
        <fullName evidence="2">BRCT domain-containing protein</fullName>
    </recommendedName>
</protein>
<dbReference type="InterPro" id="IPR036420">
    <property type="entry name" value="BRCT_dom_sf"/>
</dbReference>
<dbReference type="Pfam" id="PF12738">
    <property type="entry name" value="PTCB-BRCT"/>
    <property type="match status" value="1"/>
</dbReference>
<reference evidence="3" key="1">
    <citation type="submission" date="2021-02" db="EMBL/GenBank/DDBJ databases">
        <authorList>
            <person name="Nowell W R."/>
        </authorList>
    </citation>
    <scope>NUCLEOTIDE SEQUENCE</scope>
</reference>
<proteinExistence type="predicted"/>
<dbReference type="PANTHER" id="PTHR47667:SF1">
    <property type="entry name" value="REGULATOR OF TY1 TRANSPOSITION PROTEIN 107"/>
    <property type="match status" value="1"/>
</dbReference>
<dbReference type="AlphaFoldDB" id="A0A814UA96"/>
<comment type="caution">
    <text evidence="3">The sequence shown here is derived from an EMBL/GenBank/DDBJ whole genome shotgun (WGS) entry which is preliminary data.</text>
</comment>
<sequence>MSTNDSKLFSSIKYFASGFNDSSLETQFKQNGAIKLFYLTETTTHVICDDFDSNKGELEQAIEIYQTPIVNSSWITACLRCNTLLPIDPFRNDDRHQSEHIFRSCTFANVNLSIEDQNKIYALVTYYGGQWTSDLDDPNCTYLICASAFVKPNLEDETSSSANVDERLQHAYEIQSEKVHLITPDWILDCLNAGRLLEENDYHPDLLRDPNDLMDVDEDDLDDDQTNENLQNQSTDEQISVKSTTVAHRSQLITKNFFNQADQTTPPPSAEPVTGINDGSNLPDSSDTSQTKSFLPKRSRARATAGTPRQRNKVNAAAQNNVHSNQNGHSSTTKDGNLSTLPIEEKLIRPSVLMNLINNKTTSQTSRHPPPETLSYELNYCTQDKRELVPSSQCLVGCVIYIHQCEYNSTVSKDQIPTWSKTITDHCGLITEDPNDANLTHFVAAYRTSELFRQVCKRRNVRMVTAHWLNDVLQRKKLFVPNLAIHYPSPFDPNDPEKLPLIKYFFTMTGFDGIERARLRYMIRSLGGKYSGHLSKWHTHLLARENGKTEKFKKASQWSIPIVNGLWLSELYLGNTCALKQPLEERYKRLTGTPTIDHFSFDQIFVHDLLLPWSQPIHITDEMLNSAIHRHNDQQHTQDMNVVNHDHLKIAHHYDKPVDSSVEIPVPTDESISIMLSGFNMKILNHYETIIKTLGGKISVLPHTTTHLIMNRFLRTEKLYECLNYATYVLKTTWLDKCHEEKRFLPIEETDWILNEETQPAENLFQRSISKRLERQNRLLFLGYTFFLTPSVQPSPTILKSIIHSAGGHVRREFPTIKQLTTLNEQSNLPNCLILSCDSDRFLLKDLQKYTTSDFSMKILTIDFLLQSILQQEILNLDLFLLKI</sequence>
<feature type="compositionally biased region" description="Polar residues" evidence="1">
    <location>
        <begin position="317"/>
        <end position="340"/>
    </location>
</feature>
<dbReference type="Pfam" id="PF00533">
    <property type="entry name" value="BRCT"/>
    <property type="match status" value="2"/>
</dbReference>
<dbReference type="Pfam" id="PF16770">
    <property type="entry name" value="RTT107_BRCT_5"/>
    <property type="match status" value="1"/>
</dbReference>
<dbReference type="SMART" id="SM00292">
    <property type="entry name" value="BRCT"/>
    <property type="match status" value="6"/>
</dbReference>
<dbReference type="SUPFAM" id="SSF52113">
    <property type="entry name" value="BRCT domain"/>
    <property type="match status" value="6"/>
</dbReference>
<dbReference type="GO" id="GO:0005634">
    <property type="term" value="C:nucleus"/>
    <property type="evidence" value="ECO:0007669"/>
    <property type="project" value="TreeGrafter"/>
</dbReference>
<evidence type="ECO:0000259" key="2">
    <source>
        <dbReference type="PROSITE" id="PS50172"/>
    </source>
</evidence>
<dbReference type="PANTHER" id="PTHR47667">
    <property type="entry name" value="REGULATOR OF TY1 TRANSPOSITION PROTEIN 107"/>
    <property type="match status" value="1"/>
</dbReference>
<dbReference type="OrthoDB" id="342264at2759"/>
<feature type="compositionally biased region" description="Polar residues" evidence="1">
    <location>
        <begin position="277"/>
        <end position="293"/>
    </location>
</feature>
<feature type="domain" description="BRCT" evidence="2">
    <location>
        <begin position="4"/>
        <end position="92"/>
    </location>
</feature>
<feature type="compositionally biased region" description="Acidic residues" evidence="1">
    <location>
        <begin position="212"/>
        <end position="226"/>
    </location>
</feature>
<feature type="domain" description="BRCT" evidence="2">
    <location>
        <begin position="97"/>
        <end position="204"/>
    </location>
</feature>
<dbReference type="GO" id="GO:0035361">
    <property type="term" value="C:Cul8-RING ubiquitin ligase complex"/>
    <property type="evidence" value="ECO:0007669"/>
    <property type="project" value="TreeGrafter"/>
</dbReference>
<dbReference type="PROSITE" id="PS50172">
    <property type="entry name" value="BRCT"/>
    <property type="match status" value="6"/>
</dbReference>
<dbReference type="InterPro" id="IPR053036">
    <property type="entry name" value="CellCycle_DNARepair_Reg"/>
</dbReference>
<evidence type="ECO:0000313" key="3">
    <source>
        <dbReference type="EMBL" id="CAF1171704.1"/>
    </source>
</evidence>
<evidence type="ECO:0000313" key="4">
    <source>
        <dbReference type="Proteomes" id="UP000663852"/>
    </source>
</evidence>
<gene>
    <name evidence="3" type="ORF">EDS130_LOCUS23725</name>
</gene>
<feature type="compositionally biased region" description="Basic and acidic residues" evidence="1">
    <location>
        <begin position="202"/>
        <end position="211"/>
    </location>
</feature>
<feature type="domain" description="BRCT" evidence="2">
    <location>
        <begin position="496"/>
        <end position="570"/>
    </location>
</feature>
<dbReference type="CDD" id="cd18432">
    <property type="entry name" value="BRCT_PAXIP1_rpt6_like"/>
    <property type="match status" value="1"/>
</dbReference>
<name>A0A814UA96_ADIRI</name>
<feature type="domain" description="BRCT" evidence="2">
    <location>
        <begin position="776"/>
        <end position="882"/>
    </location>
</feature>
<feature type="compositionally biased region" description="Polar residues" evidence="1">
    <location>
        <begin position="234"/>
        <end position="244"/>
    </location>
</feature>
<dbReference type="EMBL" id="CAJNOJ010000131">
    <property type="protein sequence ID" value="CAF1171704.1"/>
    <property type="molecule type" value="Genomic_DNA"/>
</dbReference>
<organism evidence="3 4">
    <name type="scientific">Adineta ricciae</name>
    <name type="common">Rotifer</name>
    <dbReference type="NCBI Taxonomy" id="249248"/>
    <lineage>
        <taxon>Eukaryota</taxon>
        <taxon>Metazoa</taxon>
        <taxon>Spiralia</taxon>
        <taxon>Gnathifera</taxon>
        <taxon>Rotifera</taxon>
        <taxon>Eurotatoria</taxon>
        <taxon>Bdelloidea</taxon>
        <taxon>Adinetida</taxon>
        <taxon>Adinetidae</taxon>
        <taxon>Adineta</taxon>
    </lineage>
</organism>